<gene>
    <name evidence="3" type="ORF">EDB92DRAFT_1797958</name>
</gene>
<dbReference type="PANTHER" id="PTHR46535">
    <property type="entry name" value="NEDD4-BINDING PROTEIN 2"/>
    <property type="match status" value="1"/>
</dbReference>
<dbReference type="Proteomes" id="UP001201163">
    <property type="component" value="Unassembled WGS sequence"/>
</dbReference>
<comment type="caution">
    <text evidence="3">The sequence shown here is derived from an EMBL/GenBank/DDBJ whole genome shotgun (WGS) entry which is preliminary data.</text>
</comment>
<accession>A0AAD4LLI1</accession>
<dbReference type="InterPro" id="IPR002625">
    <property type="entry name" value="Smr_dom"/>
</dbReference>
<evidence type="ECO:0000313" key="4">
    <source>
        <dbReference type="Proteomes" id="UP001201163"/>
    </source>
</evidence>
<dbReference type="GO" id="GO:0004519">
    <property type="term" value="F:endonuclease activity"/>
    <property type="evidence" value="ECO:0007669"/>
    <property type="project" value="TreeGrafter"/>
</dbReference>
<protein>
    <recommendedName>
        <fullName evidence="2">Smr domain-containing protein</fullName>
    </recommendedName>
</protein>
<proteinExistence type="predicted"/>
<dbReference type="Gene3D" id="3.30.1370.110">
    <property type="match status" value="1"/>
</dbReference>
<dbReference type="SUPFAM" id="SSF160443">
    <property type="entry name" value="SMR domain-like"/>
    <property type="match status" value="1"/>
</dbReference>
<dbReference type="InterPro" id="IPR036063">
    <property type="entry name" value="Smr_dom_sf"/>
</dbReference>
<evidence type="ECO:0000259" key="2">
    <source>
        <dbReference type="PROSITE" id="PS50828"/>
    </source>
</evidence>
<dbReference type="AlphaFoldDB" id="A0AAD4LLI1"/>
<evidence type="ECO:0000256" key="1">
    <source>
        <dbReference type="SAM" id="MobiDB-lite"/>
    </source>
</evidence>
<name>A0AAD4LLI1_9AGAM</name>
<dbReference type="PANTHER" id="PTHR46535:SF1">
    <property type="entry name" value="NEDD4-BINDING PROTEIN 2"/>
    <property type="match status" value="1"/>
</dbReference>
<feature type="region of interest" description="Disordered" evidence="1">
    <location>
        <begin position="111"/>
        <end position="135"/>
    </location>
</feature>
<evidence type="ECO:0000313" key="3">
    <source>
        <dbReference type="EMBL" id="KAH8991674.1"/>
    </source>
</evidence>
<feature type="domain" description="Smr" evidence="2">
    <location>
        <begin position="544"/>
        <end position="620"/>
    </location>
</feature>
<dbReference type="EMBL" id="JAKELL010000025">
    <property type="protein sequence ID" value="KAH8991674.1"/>
    <property type="molecule type" value="Genomic_DNA"/>
</dbReference>
<dbReference type="GO" id="GO:0005634">
    <property type="term" value="C:nucleus"/>
    <property type="evidence" value="ECO:0007669"/>
    <property type="project" value="TreeGrafter"/>
</dbReference>
<sequence>MTASARETLLEKLQVAVIFFISSYDDPISLCPPSQTEFHPLDSSLIAAFLSEFHTELPTRRQLRGLRQTLTKLAVAARDEDDEQSISEALSGSHIDGSSFSSSTLEDYSGTLLTPTTDSTSPLASPRSISSSATSFSSPLGFLRTAFPGVPSARLESVIADATCKDGWAEDVDIERAVQLLLTQEYLRALEEGGLDALEDDLTPMHSPEWLTVKAKGKKKKAKMRTYTINNVRQQQHISERVHRRSPHCDVPRRPPDVDIWTAVSSISAQLSSLLPPHSESFFKSFFHSPESKSPAAALRRALTTITNADDTDAPPPDTTVLLSLQDILRSTPEYNEQGPEERERILSDARLCLHAVQSRHGDALDLVWLLHSLDSGETAEVRLHSQECRDGHSVESSASRPFETTYAVSFSGHLPGCPSSQPDEWNVVPRKKPLSTANPHAGFIPARNDMSKMGTYQIGSESHKGSEKLKQRLKYLEERLTETHVSAARAWKGANSKNRGKEVALYHVDEARKLREEVKSAALDIARARVGATKKTDASLTTIDLHYTTISQAVILAKEFLGEYGASDVRPMRFITGRGNRSVGGKGVLGPAVCNALIEDGWNVSMFAGGLTIRGRIGS</sequence>
<dbReference type="PROSITE" id="PS50828">
    <property type="entry name" value="SMR"/>
    <property type="match status" value="1"/>
</dbReference>
<reference evidence="3" key="1">
    <citation type="submission" date="2022-01" db="EMBL/GenBank/DDBJ databases">
        <title>Comparative genomics reveals a dynamic genome evolution in the ectomycorrhizal milk-cap (Lactarius) mushrooms.</title>
        <authorList>
            <consortium name="DOE Joint Genome Institute"/>
            <person name="Lebreton A."/>
            <person name="Tang N."/>
            <person name="Kuo A."/>
            <person name="LaButti K."/>
            <person name="Drula E."/>
            <person name="Barry K."/>
            <person name="Clum A."/>
            <person name="Lipzen A."/>
            <person name="Mousain D."/>
            <person name="Ng V."/>
            <person name="Wang R."/>
            <person name="Wang X."/>
            <person name="Dai Y."/>
            <person name="Henrissat B."/>
            <person name="Grigoriev I.V."/>
            <person name="Guerin-Laguette A."/>
            <person name="Yu F."/>
            <person name="Martin F.M."/>
        </authorList>
    </citation>
    <scope>NUCLEOTIDE SEQUENCE</scope>
    <source>
        <strain evidence="3">QP</strain>
    </source>
</reference>
<organism evidence="3 4">
    <name type="scientific">Lactarius akahatsu</name>
    <dbReference type="NCBI Taxonomy" id="416441"/>
    <lineage>
        <taxon>Eukaryota</taxon>
        <taxon>Fungi</taxon>
        <taxon>Dikarya</taxon>
        <taxon>Basidiomycota</taxon>
        <taxon>Agaricomycotina</taxon>
        <taxon>Agaricomycetes</taxon>
        <taxon>Russulales</taxon>
        <taxon>Russulaceae</taxon>
        <taxon>Lactarius</taxon>
    </lineage>
</organism>
<keyword evidence="4" id="KW-1185">Reference proteome</keyword>
<dbReference type="InterPro" id="IPR052772">
    <property type="entry name" value="Endo/PolyKinase_Domain-Protein"/>
</dbReference>